<feature type="domain" description="SnoaL-like" evidence="1">
    <location>
        <begin position="10"/>
        <end position="65"/>
    </location>
</feature>
<sequence>MGQARDAADRMTAAVTTSRDLKELAECYRENAVAITPDQGKLSGRESITEYFRQFLDSFTDTQFEHIA</sequence>
<dbReference type="SUPFAM" id="SSF54427">
    <property type="entry name" value="NTF2-like"/>
    <property type="match status" value="1"/>
</dbReference>
<keyword evidence="3" id="KW-1185">Reference proteome</keyword>
<gene>
    <name evidence="2" type="ORF">RM445_30540</name>
</gene>
<evidence type="ECO:0000313" key="3">
    <source>
        <dbReference type="Proteomes" id="UP001183202"/>
    </source>
</evidence>
<name>A0ABU2NK71_9PSEU</name>
<dbReference type="Proteomes" id="UP001183202">
    <property type="component" value="Unassembled WGS sequence"/>
</dbReference>
<comment type="caution">
    <text evidence="2">The sequence shown here is derived from an EMBL/GenBank/DDBJ whole genome shotgun (WGS) entry which is preliminary data.</text>
</comment>
<organism evidence="2 3">
    <name type="scientific">Pseudonocardia charpentierae</name>
    <dbReference type="NCBI Taxonomy" id="3075545"/>
    <lineage>
        <taxon>Bacteria</taxon>
        <taxon>Bacillati</taxon>
        <taxon>Actinomycetota</taxon>
        <taxon>Actinomycetes</taxon>
        <taxon>Pseudonocardiales</taxon>
        <taxon>Pseudonocardiaceae</taxon>
        <taxon>Pseudonocardia</taxon>
    </lineage>
</organism>
<dbReference type="InterPro" id="IPR037401">
    <property type="entry name" value="SnoaL-like"/>
</dbReference>
<evidence type="ECO:0000259" key="1">
    <source>
        <dbReference type="Pfam" id="PF12680"/>
    </source>
</evidence>
<proteinExistence type="predicted"/>
<dbReference type="InterPro" id="IPR032710">
    <property type="entry name" value="NTF2-like_dom_sf"/>
</dbReference>
<protein>
    <submittedName>
        <fullName evidence="2">Nuclear transport factor 2 family protein</fullName>
    </submittedName>
</protein>
<dbReference type="Pfam" id="PF12680">
    <property type="entry name" value="SnoaL_2"/>
    <property type="match status" value="1"/>
</dbReference>
<reference evidence="3" key="1">
    <citation type="submission" date="2023-07" db="EMBL/GenBank/DDBJ databases">
        <title>30 novel species of actinomycetes from the DSMZ collection.</title>
        <authorList>
            <person name="Nouioui I."/>
        </authorList>
    </citation>
    <scope>NUCLEOTIDE SEQUENCE [LARGE SCALE GENOMIC DNA]</scope>
    <source>
        <strain evidence="3">DSM 45834</strain>
    </source>
</reference>
<evidence type="ECO:0000313" key="2">
    <source>
        <dbReference type="EMBL" id="MDT0353833.1"/>
    </source>
</evidence>
<dbReference type="RefSeq" id="WP_311560345.1">
    <property type="nucleotide sequence ID" value="NZ_JAVREJ010000047.1"/>
</dbReference>
<dbReference type="EMBL" id="JAVREJ010000047">
    <property type="protein sequence ID" value="MDT0353833.1"/>
    <property type="molecule type" value="Genomic_DNA"/>
</dbReference>
<accession>A0ABU2NK71</accession>
<dbReference type="Gene3D" id="3.10.450.50">
    <property type="match status" value="1"/>
</dbReference>